<evidence type="ECO:0000313" key="1">
    <source>
        <dbReference type="EMBL" id="MBU9728037.1"/>
    </source>
</evidence>
<comment type="caution">
    <text evidence="1">The sequence shown here is derived from an EMBL/GenBank/DDBJ whole genome shotgun (WGS) entry which is preliminary data.</text>
</comment>
<sequence length="125" mass="14495">MAKDYQKEIDFAFFAVNFGYSKSDYETLTPREKVFIYKAWENKVVSDSQMLSNAVSNAIGNSLRKKGKKAVPLWKKQPKRLDKDTAKENLNLVTELENKEGKTWVDLIYQANGIDRNKVMKRGRK</sequence>
<proteinExistence type="predicted"/>
<keyword evidence="2" id="KW-1185">Reference proteome</keyword>
<accession>A0ABS6KC01</accession>
<evidence type="ECO:0000313" key="2">
    <source>
        <dbReference type="Proteomes" id="UP001314681"/>
    </source>
</evidence>
<protein>
    <submittedName>
        <fullName evidence="1">Uncharacterized protein</fullName>
    </submittedName>
</protein>
<dbReference type="RefSeq" id="WP_238727254.1">
    <property type="nucleotide sequence ID" value="NZ_JAHQCX010000016.1"/>
</dbReference>
<dbReference type="EMBL" id="JAHQCX010000016">
    <property type="protein sequence ID" value="MBU9728037.1"/>
    <property type="molecule type" value="Genomic_DNA"/>
</dbReference>
<name>A0ABS6KC01_9FIRM</name>
<organism evidence="1 2">
    <name type="scientific">Diplocloster modestus</name>
    <dbReference type="NCBI Taxonomy" id="2850322"/>
    <lineage>
        <taxon>Bacteria</taxon>
        <taxon>Bacillati</taxon>
        <taxon>Bacillota</taxon>
        <taxon>Clostridia</taxon>
        <taxon>Lachnospirales</taxon>
        <taxon>Lachnospiraceae</taxon>
        <taxon>Diplocloster</taxon>
    </lineage>
</organism>
<reference evidence="1 2" key="1">
    <citation type="submission" date="2021-06" db="EMBL/GenBank/DDBJ databases">
        <title>Description of novel taxa of the family Lachnospiraceae.</title>
        <authorList>
            <person name="Chaplin A.V."/>
            <person name="Sokolova S.R."/>
            <person name="Pikina A.P."/>
            <person name="Korzhanova M."/>
            <person name="Belova V."/>
            <person name="Korostin D."/>
            <person name="Efimov B.A."/>
        </authorList>
    </citation>
    <scope>NUCLEOTIDE SEQUENCE [LARGE SCALE GENOMIC DNA]</scope>
    <source>
        <strain evidence="1 2">ASD4241</strain>
    </source>
</reference>
<dbReference type="Proteomes" id="UP001314681">
    <property type="component" value="Unassembled WGS sequence"/>
</dbReference>
<gene>
    <name evidence="1" type="ORF">KTH90_18670</name>
</gene>